<reference evidence="3" key="1">
    <citation type="submission" date="2023-01" db="EMBL/GenBank/DDBJ databases">
        <title>Metagenome sequencing of chrysophaentin producing Chrysophaeum taylorii.</title>
        <authorList>
            <person name="Davison J."/>
            <person name="Bewley C."/>
        </authorList>
    </citation>
    <scope>NUCLEOTIDE SEQUENCE</scope>
    <source>
        <strain evidence="3">NIES-1699</strain>
    </source>
</reference>
<protein>
    <recommendedName>
        <fullName evidence="2">Phospholipid/glycerol acyltransferase domain-containing protein</fullName>
    </recommendedName>
</protein>
<keyword evidence="1" id="KW-0472">Membrane</keyword>
<sequence>MRGAPKQQTLETRDWLGRGGLMGLPWIAFPSHLAGMMMRVRVYAMSALWLLIAVQYFAWQLPLTVLLLVPDCGAAYKRASTWFDRLAQPAILAVPYSWCGLRVHTSQYALMTSMAARGNALVMTNHCSRIDWIVGMLLGHVLTPKIRIGFVAEITTMLMPVFGWSRLLFGDVFLRRAFHRDGARIRANVSSFHEAGVDRMMFVAPEGAIVDPGVPKDEDYVKQCRAFARALGREGLKFLLTPRYKGIQLLALHAPDAVFSVTMTFRCRSTVGPKRDVEIDASGKATGGELCTRALDDPRRVVPDLHTIFRGGLHVFCHIHRLHLSPEASSAKVRDSLIADYERKDRLLATFERHGKFDHTDAAYVMSALPIAHARMNFALLVHSALSAYVVSCFGVDASSLASGLFMAWVVVSLLHAVTHLYAERISGASRESLIFETLLKTLIEFTAGKLDHGSSSSSSSSSSFAKLM</sequence>
<keyword evidence="4" id="KW-1185">Reference proteome</keyword>
<dbReference type="PANTHER" id="PTHR10983">
    <property type="entry name" value="1-ACYLGLYCEROL-3-PHOSPHATE ACYLTRANSFERASE-RELATED"/>
    <property type="match status" value="1"/>
</dbReference>
<accession>A0AAD7XUJ4</accession>
<comment type="caution">
    <text evidence="3">The sequence shown here is derived from an EMBL/GenBank/DDBJ whole genome shotgun (WGS) entry which is preliminary data.</text>
</comment>
<organism evidence="3 4">
    <name type="scientific">Chrysophaeum taylorii</name>
    <dbReference type="NCBI Taxonomy" id="2483200"/>
    <lineage>
        <taxon>Eukaryota</taxon>
        <taxon>Sar</taxon>
        <taxon>Stramenopiles</taxon>
        <taxon>Ochrophyta</taxon>
        <taxon>Pelagophyceae</taxon>
        <taxon>Pelagomonadales</taxon>
        <taxon>Pelagomonadaceae</taxon>
        <taxon>Chrysophaeum</taxon>
    </lineage>
</organism>
<gene>
    <name evidence="3" type="ORF">CTAYLR_005841</name>
</gene>
<dbReference type="AlphaFoldDB" id="A0AAD7XUJ4"/>
<dbReference type="PANTHER" id="PTHR10983:SF16">
    <property type="entry name" value="LYSOCARDIOLIPIN ACYLTRANSFERASE 1"/>
    <property type="match status" value="1"/>
</dbReference>
<proteinExistence type="predicted"/>
<dbReference type="Proteomes" id="UP001230188">
    <property type="component" value="Unassembled WGS sequence"/>
</dbReference>
<feature type="domain" description="Phospholipid/glycerol acyltransferase" evidence="2">
    <location>
        <begin position="120"/>
        <end position="248"/>
    </location>
</feature>
<dbReference type="InterPro" id="IPR002123">
    <property type="entry name" value="Plipid/glycerol_acylTrfase"/>
</dbReference>
<feature type="transmembrane region" description="Helical" evidence="1">
    <location>
        <begin position="40"/>
        <end position="59"/>
    </location>
</feature>
<dbReference type="GO" id="GO:0016746">
    <property type="term" value="F:acyltransferase activity"/>
    <property type="evidence" value="ECO:0007669"/>
    <property type="project" value="InterPro"/>
</dbReference>
<evidence type="ECO:0000259" key="2">
    <source>
        <dbReference type="SMART" id="SM00563"/>
    </source>
</evidence>
<dbReference type="Pfam" id="PF01553">
    <property type="entry name" value="Acyltransferase"/>
    <property type="match status" value="1"/>
</dbReference>
<evidence type="ECO:0000313" key="4">
    <source>
        <dbReference type="Proteomes" id="UP001230188"/>
    </source>
</evidence>
<keyword evidence="1" id="KW-1133">Transmembrane helix</keyword>
<name>A0AAD7XUJ4_9STRA</name>
<keyword evidence="1" id="KW-0812">Transmembrane</keyword>
<evidence type="ECO:0000313" key="3">
    <source>
        <dbReference type="EMBL" id="KAJ8614050.1"/>
    </source>
</evidence>
<dbReference type="GO" id="GO:0012505">
    <property type="term" value="C:endomembrane system"/>
    <property type="evidence" value="ECO:0007669"/>
    <property type="project" value="TreeGrafter"/>
</dbReference>
<dbReference type="EMBL" id="JAQMWT010000012">
    <property type="protein sequence ID" value="KAJ8614050.1"/>
    <property type="molecule type" value="Genomic_DNA"/>
</dbReference>
<evidence type="ECO:0000256" key="1">
    <source>
        <dbReference type="SAM" id="Phobius"/>
    </source>
</evidence>
<dbReference type="SMART" id="SM00563">
    <property type="entry name" value="PlsC"/>
    <property type="match status" value="1"/>
</dbReference>